<reference evidence="2 3" key="1">
    <citation type="journal article" date="2018" name="Front. Plant Sci.">
        <title>Red Clover (Trifolium pratense) and Zigzag Clover (T. medium) - A Picture of Genomic Similarities and Differences.</title>
        <authorList>
            <person name="Dluhosova J."/>
            <person name="Istvanek J."/>
            <person name="Nedelnik J."/>
            <person name="Repkova J."/>
        </authorList>
    </citation>
    <scope>NUCLEOTIDE SEQUENCE [LARGE SCALE GENOMIC DNA]</scope>
    <source>
        <strain evidence="3">cv. 10/8</strain>
        <tissue evidence="2">Leaf</tissue>
    </source>
</reference>
<keyword evidence="3" id="KW-1185">Reference proteome</keyword>
<feature type="non-terminal residue" evidence="2">
    <location>
        <position position="1"/>
    </location>
</feature>
<dbReference type="EMBL" id="LXQA010973956">
    <property type="protein sequence ID" value="MCI79452.1"/>
    <property type="molecule type" value="Genomic_DNA"/>
</dbReference>
<evidence type="ECO:0000313" key="2">
    <source>
        <dbReference type="EMBL" id="MCI79452.1"/>
    </source>
</evidence>
<evidence type="ECO:0000256" key="1">
    <source>
        <dbReference type="SAM" id="MobiDB-lite"/>
    </source>
</evidence>
<feature type="region of interest" description="Disordered" evidence="1">
    <location>
        <begin position="1"/>
        <end position="44"/>
    </location>
</feature>
<organism evidence="2 3">
    <name type="scientific">Trifolium medium</name>
    <dbReference type="NCBI Taxonomy" id="97028"/>
    <lineage>
        <taxon>Eukaryota</taxon>
        <taxon>Viridiplantae</taxon>
        <taxon>Streptophyta</taxon>
        <taxon>Embryophyta</taxon>
        <taxon>Tracheophyta</taxon>
        <taxon>Spermatophyta</taxon>
        <taxon>Magnoliopsida</taxon>
        <taxon>eudicotyledons</taxon>
        <taxon>Gunneridae</taxon>
        <taxon>Pentapetalae</taxon>
        <taxon>rosids</taxon>
        <taxon>fabids</taxon>
        <taxon>Fabales</taxon>
        <taxon>Fabaceae</taxon>
        <taxon>Papilionoideae</taxon>
        <taxon>50 kb inversion clade</taxon>
        <taxon>NPAAA clade</taxon>
        <taxon>Hologalegina</taxon>
        <taxon>IRL clade</taxon>
        <taxon>Trifolieae</taxon>
        <taxon>Trifolium</taxon>
    </lineage>
</organism>
<comment type="caution">
    <text evidence="2">The sequence shown here is derived from an EMBL/GenBank/DDBJ whole genome shotgun (WGS) entry which is preliminary data.</text>
</comment>
<feature type="compositionally biased region" description="Basic and acidic residues" evidence="1">
    <location>
        <begin position="1"/>
        <end position="13"/>
    </location>
</feature>
<evidence type="ECO:0000313" key="3">
    <source>
        <dbReference type="Proteomes" id="UP000265520"/>
    </source>
</evidence>
<name>A0A392UWF7_9FABA</name>
<sequence length="55" mass="6086">DIDIGKSDDRRTEATNGLNRPDTITGFDRYPNPGASFQSSDHHGTKAERVVLLGW</sequence>
<dbReference type="AlphaFoldDB" id="A0A392UWF7"/>
<proteinExistence type="predicted"/>
<protein>
    <submittedName>
        <fullName evidence="2">Uncharacterized protein</fullName>
    </submittedName>
</protein>
<accession>A0A392UWF7</accession>
<dbReference type="Proteomes" id="UP000265520">
    <property type="component" value="Unassembled WGS sequence"/>
</dbReference>